<dbReference type="EMBL" id="FOGG01000057">
    <property type="protein sequence ID" value="SES28406.1"/>
    <property type="molecule type" value="Genomic_DNA"/>
</dbReference>
<evidence type="ECO:0000256" key="2">
    <source>
        <dbReference type="ARBA" id="ARBA00022490"/>
    </source>
</evidence>
<dbReference type="SUPFAM" id="SSF50249">
    <property type="entry name" value="Nucleic acid-binding proteins"/>
    <property type="match status" value="1"/>
</dbReference>
<dbReference type="PIRSF" id="PIRSF002599">
    <property type="entry name" value="Cold_shock_A"/>
    <property type="match status" value="1"/>
</dbReference>
<name>A0A1H9W397_9SPHI</name>
<proteinExistence type="predicted"/>
<dbReference type="InterPro" id="IPR012340">
    <property type="entry name" value="NA-bd_OB-fold"/>
</dbReference>
<dbReference type="SMART" id="SM00357">
    <property type="entry name" value="CSP"/>
    <property type="match status" value="1"/>
</dbReference>
<sequence length="66" mass="7520">MPKGKVKWYNAERGFGFIAPEDGTEVLFADSEKFLNELQELQVGSVVNYKVLNHKKGKEATDIQLY</sequence>
<dbReference type="InterPro" id="IPR002059">
    <property type="entry name" value="CSP_DNA-bd"/>
</dbReference>
<comment type="subcellular location">
    <subcellularLocation>
        <location evidence="1">Cytoplasm</location>
    </subcellularLocation>
</comment>
<organism evidence="4 5">
    <name type="scientific">Pedobacter rhizosphaerae</name>
    <dbReference type="NCBI Taxonomy" id="390241"/>
    <lineage>
        <taxon>Bacteria</taxon>
        <taxon>Pseudomonadati</taxon>
        <taxon>Bacteroidota</taxon>
        <taxon>Sphingobacteriia</taxon>
        <taxon>Sphingobacteriales</taxon>
        <taxon>Sphingobacteriaceae</taxon>
        <taxon>Pedobacter</taxon>
    </lineage>
</organism>
<keyword evidence="5" id="KW-1185">Reference proteome</keyword>
<dbReference type="InterPro" id="IPR011129">
    <property type="entry name" value="CSD"/>
</dbReference>
<dbReference type="Gene3D" id="2.40.50.140">
    <property type="entry name" value="Nucleic acid-binding proteins"/>
    <property type="match status" value="1"/>
</dbReference>
<dbReference type="PANTHER" id="PTHR11544">
    <property type="entry name" value="COLD SHOCK DOMAIN CONTAINING PROTEINS"/>
    <property type="match status" value="1"/>
</dbReference>
<dbReference type="GO" id="GO:0003677">
    <property type="term" value="F:DNA binding"/>
    <property type="evidence" value="ECO:0007669"/>
    <property type="project" value="UniProtKB-KW"/>
</dbReference>
<accession>A0A1H9W397</accession>
<dbReference type="Pfam" id="PF00313">
    <property type="entry name" value="CSD"/>
    <property type="match status" value="1"/>
</dbReference>
<dbReference type="PRINTS" id="PR00050">
    <property type="entry name" value="COLDSHOCK"/>
</dbReference>
<dbReference type="InterPro" id="IPR050181">
    <property type="entry name" value="Cold_shock_domain"/>
</dbReference>
<evidence type="ECO:0000313" key="4">
    <source>
        <dbReference type="EMBL" id="SES28406.1"/>
    </source>
</evidence>
<feature type="domain" description="CSD" evidence="3">
    <location>
        <begin position="1"/>
        <end position="65"/>
    </location>
</feature>
<dbReference type="AlphaFoldDB" id="A0A1H9W397"/>
<reference evidence="5" key="1">
    <citation type="submission" date="2016-10" db="EMBL/GenBank/DDBJ databases">
        <authorList>
            <person name="Varghese N."/>
            <person name="Submissions S."/>
        </authorList>
    </citation>
    <scope>NUCLEOTIDE SEQUENCE [LARGE SCALE GENOMIC DNA]</scope>
    <source>
        <strain evidence="5">DSM 18610</strain>
    </source>
</reference>
<protein>
    <submittedName>
        <fullName evidence="4">Cold-shock DNA-binding protein family</fullName>
    </submittedName>
</protein>
<dbReference type="PROSITE" id="PS51857">
    <property type="entry name" value="CSD_2"/>
    <property type="match status" value="1"/>
</dbReference>
<dbReference type="STRING" id="390241.SAMN04488023_1578"/>
<dbReference type="Proteomes" id="UP000199572">
    <property type="component" value="Unassembled WGS sequence"/>
</dbReference>
<evidence type="ECO:0000259" key="3">
    <source>
        <dbReference type="PROSITE" id="PS51857"/>
    </source>
</evidence>
<dbReference type="CDD" id="cd04458">
    <property type="entry name" value="CSP_CDS"/>
    <property type="match status" value="1"/>
</dbReference>
<keyword evidence="4" id="KW-0238">DNA-binding</keyword>
<keyword evidence="2" id="KW-0963">Cytoplasm</keyword>
<dbReference type="InterPro" id="IPR012156">
    <property type="entry name" value="Cold_shock_CspA"/>
</dbReference>
<evidence type="ECO:0000313" key="5">
    <source>
        <dbReference type="Proteomes" id="UP000199572"/>
    </source>
</evidence>
<dbReference type="GO" id="GO:0005829">
    <property type="term" value="C:cytosol"/>
    <property type="evidence" value="ECO:0007669"/>
    <property type="project" value="UniProtKB-ARBA"/>
</dbReference>
<gene>
    <name evidence="4" type="ORF">SAMN04488023_1578</name>
</gene>
<evidence type="ECO:0000256" key="1">
    <source>
        <dbReference type="ARBA" id="ARBA00004496"/>
    </source>
</evidence>